<dbReference type="InterPro" id="IPR035595">
    <property type="entry name" value="UDP_glycos_trans_CS"/>
</dbReference>
<dbReference type="FunFam" id="3.40.50.2000:FF:000054">
    <property type="entry name" value="Glycosyltransferase"/>
    <property type="match status" value="1"/>
</dbReference>
<dbReference type="AlphaFoldDB" id="A0AAW2VP52"/>
<evidence type="ECO:0000256" key="5">
    <source>
        <dbReference type="RuleBase" id="RU362057"/>
    </source>
</evidence>
<organism evidence="6">
    <name type="scientific">Sesamum radiatum</name>
    <name type="common">Black benniseed</name>
    <dbReference type="NCBI Taxonomy" id="300843"/>
    <lineage>
        <taxon>Eukaryota</taxon>
        <taxon>Viridiplantae</taxon>
        <taxon>Streptophyta</taxon>
        <taxon>Embryophyta</taxon>
        <taxon>Tracheophyta</taxon>
        <taxon>Spermatophyta</taxon>
        <taxon>Magnoliopsida</taxon>
        <taxon>eudicotyledons</taxon>
        <taxon>Gunneridae</taxon>
        <taxon>Pentapetalae</taxon>
        <taxon>asterids</taxon>
        <taxon>lamiids</taxon>
        <taxon>Lamiales</taxon>
        <taxon>Pedaliaceae</taxon>
        <taxon>Sesamum</taxon>
    </lineage>
</organism>
<proteinExistence type="inferred from homology"/>
<dbReference type="PROSITE" id="PS00375">
    <property type="entry name" value="UDPGT"/>
    <property type="match status" value="1"/>
</dbReference>
<evidence type="ECO:0000256" key="1">
    <source>
        <dbReference type="ARBA" id="ARBA00009995"/>
    </source>
</evidence>
<sequence length="488" mass="54047">MDSSSPNLHVAILSSPGMGHLIPVVVLGNRLAAHHNVRVTVLQVTAAVSPPESKLLNLPVHKELVQIIQLPPVDISHLVGPSTQVVTQLCLMVREAVPVIRSTIAAMDRRPDALFVDHFGTDALPIAADLNIAKYVYVPSTAWFTALTVYCPVLDQEIEGEYVDQLEDLRIPGCKPVRPEDVVDPMLDRNDQQYHEYVRMGKQIPLSNGILLNSWEDLEPKTIQALRENQTLRSVVNIPVYPVGPLRRPVEPAGPTSELIRWLDQQPNESVLFVSFGSGGMLSAEQITELAWGLELSRQRFIWVVRPPTSGRADDAFFNVGNDSDGTPNYLPEGFLTRTRDVGLLVPMWAPQVEILSHHAVGGFLSHCGWNSTLESITNCVPIIAWPLYAEQRLNATFLVEEVGVAVRPQASPTKQVVGREEIERLVRSLIEHKEGQSMRDKAKELKMSGMNGLGHDGSSYKSMCEILSKIGEVRIRGTMQEKNTAWG</sequence>
<dbReference type="SUPFAM" id="SSF53756">
    <property type="entry name" value="UDP-Glycosyltransferase/glycogen phosphorylase"/>
    <property type="match status" value="1"/>
</dbReference>
<dbReference type="CDD" id="cd03784">
    <property type="entry name" value="GT1_Gtf-like"/>
    <property type="match status" value="1"/>
</dbReference>
<dbReference type="PANTHER" id="PTHR48046">
    <property type="entry name" value="UDP-GLYCOSYLTRANSFERASE 72E1"/>
    <property type="match status" value="1"/>
</dbReference>
<dbReference type="InterPro" id="IPR002213">
    <property type="entry name" value="UDP_glucos_trans"/>
</dbReference>
<dbReference type="EMBL" id="JACGWJ010000003">
    <property type="protein sequence ID" value="KAL0431277.1"/>
    <property type="molecule type" value="Genomic_DNA"/>
</dbReference>
<evidence type="ECO:0000256" key="3">
    <source>
        <dbReference type="ARBA" id="ARBA00022679"/>
    </source>
</evidence>
<comment type="similarity">
    <text evidence="1 4">Belongs to the UDP-glycosyltransferase family.</text>
</comment>
<evidence type="ECO:0000313" key="6">
    <source>
        <dbReference type="EMBL" id="KAL0431277.1"/>
    </source>
</evidence>
<keyword evidence="2 4" id="KW-0328">Glycosyltransferase</keyword>
<dbReference type="Gene3D" id="3.40.50.2000">
    <property type="entry name" value="Glycogen Phosphorylase B"/>
    <property type="match status" value="2"/>
</dbReference>
<dbReference type="PANTHER" id="PTHR48046:SF1">
    <property type="entry name" value="GLYCOSYLTRANSFERASE-RELATED"/>
    <property type="match status" value="1"/>
</dbReference>
<evidence type="ECO:0000256" key="4">
    <source>
        <dbReference type="RuleBase" id="RU003718"/>
    </source>
</evidence>
<accession>A0AAW2VP52</accession>
<dbReference type="Pfam" id="PF00201">
    <property type="entry name" value="UDPGT"/>
    <property type="match status" value="1"/>
</dbReference>
<protein>
    <recommendedName>
        <fullName evidence="5">Glycosyltransferase</fullName>
        <ecNumber evidence="5">2.4.1.-</ecNumber>
    </recommendedName>
</protein>
<evidence type="ECO:0000256" key="2">
    <source>
        <dbReference type="ARBA" id="ARBA00022676"/>
    </source>
</evidence>
<gene>
    <name evidence="6" type="ORF">Sradi_0753700</name>
</gene>
<reference evidence="6" key="1">
    <citation type="submission" date="2020-06" db="EMBL/GenBank/DDBJ databases">
        <authorList>
            <person name="Li T."/>
            <person name="Hu X."/>
            <person name="Zhang T."/>
            <person name="Song X."/>
            <person name="Zhang H."/>
            <person name="Dai N."/>
            <person name="Sheng W."/>
            <person name="Hou X."/>
            <person name="Wei L."/>
        </authorList>
    </citation>
    <scope>NUCLEOTIDE SEQUENCE</scope>
    <source>
        <strain evidence="6">G02</strain>
        <tissue evidence="6">Leaf</tissue>
    </source>
</reference>
<comment type="caution">
    <text evidence="6">The sequence shown here is derived from an EMBL/GenBank/DDBJ whole genome shotgun (WGS) entry which is preliminary data.</text>
</comment>
<name>A0AAW2VP52_SESRA</name>
<dbReference type="FunFam" id="3.40.50.2000:FF:000051">
    <property type="entry name" value="Glycosyltransferase"/>
    <property type="match status" value="1"/>
</dbReference>
<dbReference type="GO" id="GO:0008194">
    <property type="term" value="F:UDP-glycosyltransferase activity"/>
    <property type="evidence" value="ECO:0007669"/>
    <property type="project" value="InterPro"/>
</dbReference>
<reference evidence="6" key="2">
    <citation type="journal article" date="2024" name="Plant">
        <title>Genomic evolution and insights into agronomic trait innovations of Sesamum species.</title>
        <authorList>
            <person name="Miao H."/>
            <person name="Wang L."/>
            <person name="Qu L."/>
            <person name="Liu H."/>
            <person name="Sun Y."/>
            <person name="Le M."/>
            <person name="Wang Q."/>
            <person name="Wei S."/>
            <person name="Zheng Y."/>
            <person name="Lin W."/>
            <person name="Duan Y."/>
            <person name="Cao H."/>
            <person name="Xiong S."/>
            <person name="Wang X."/>
            <person name="Wei L."/>
            <person name="Li C."/>
            <person name="Ma Q."/>
            <person name="Ju M."/>
            <person name="Zhao R."/>
            <person name="Li G."/>
            <person name="Mu C."/>
            <person name="Tian Q."/>
            <person name="Mei H."/>
            <person name="Zhang T."/>
            <person name="Gao T."/>
            <person name="Zhang H."/>
        </authorList>
    </citation>
    <scope>NUCLEOTIDE SEQUENCE</scope>
    <source>
        <strain evidence="6">G02</strain>
    </source>
</reference>
<dbReference type="EC" id="2.4.1.-" evidence="5"/>
<keyword evidence="3 4" id="KW-0808">Transferase</keyword>